<evidence type="ECO:0000256" key="1">
    <source>
        <dbReference type="SAM" id="SignalP"/>
    </source>
</evidence>
<organism evidence="2 3">
    <name type="scientific">Roseivivax lentus</name>
    <dbReference type="NCBI Taxonomy" id="633194"/>
    <lineage>
        <taxon>Bacteria</taxon>
        <taxon>Pseudomonadati</taxon>
        <taxon>Pseudomonadota</taxon>
        <taxon>Alphaproteobacteria</taxon>
        <taxon>Rhodobacterales</taxon>
        <taxon>Roseobacteraceae</taxon>
        <taxon>Roseivivax</taxon>
    </lineage>
</organism>
<name>A0A1N7M7A3_9RHOB</name>
<dbReference type="EMBL" id="FTOQ01000004">
    <property type="protein sequence ID" value="SIS81903.1"/>
    <property type="molecule type" value="Genomic_DNA"/>
</dbReference>
<feature type="chain" id="PRO_5012884989" evidence="1">
    <location>
        <begin position="25"/>
        <end position="272"/>
    </location>
</feature>
<proteinExistence type="predicted"/>
<dbReference type="InterPro" id="IPR019613">
    <property type="entry name" value="DUF4198"/>
</dbReference>
<accession>A0A1N7M7A3</accession>
<evidence type="ECO:0000313" key="2">
    <source>
        <dbReference type="EMBL" id="SIS81903.1"/>
    </source>
</evidence>
<sequence>MIARPLRRAALALAAACLAVPAASHEFWIDPTVYQVPDGSDLIADIRVGEAFDGAAYSYIPPNFTRFDLVMGDRAIEVPGRAGDRPALQMEAPGAGLAIVVHQTKAYNLVYDSYEKFENFVTHKDAAWALERFAERGLDPENVRESYTRYGKSLIAVGDGAGSDREVGLLTEIVALANPYTDDLSAGLPVRVLYEGTPRADAQVELFARAPDGTVSVSLHKTDEAGVATLPVAPGTEYLADAVVIRELEAEMMSDPTWESLWASLTYLVPAQ</sequence>
<reference evidence="3" key="1">
    <citation type="submission" date="2017-01" db="EMBL/GenBank/DDBJ databases">
        <authorList>
            <person name="Varghese N."/>
            <person name="Submissions S."/>
        </authorList>
    </citation>
    <scope>NUCLEOTIDE SEQUENCE [LARGE SCALE GENOMIC DNA]</scope>
    <source>
        <strain evidence="3">DSM 29430</strain>
    </source>
</reference>
<keyword evidence="3" id="KW-1185">Reference proteome</keyword>
<dbReference type="OrthoDB" id="581894at2"/>
<gene>
    <name evidence="2" type="ORF">SAMN05421759_10441</name>
</gene>
<keyword evidence="1" id="KW-0732">Signal</keyword>
<dbReference type="Proteomes" id="UP000186684">
    <property type="component" value="Unassembled WGS sequence"/>
</dbReference>
<dbReference type="AlphaFoldDB" id="A0A1N7M7A3"/>
<evidence type="ECO:0000313" key="3">
    <source>
        <dbReference type="Proteomes" id="UP000186684"/>
    </source>
</evidence>
<dbReference type="RefSeq" id="WP_076447259.1">
    <property type="nucleotide sequence ID" value="NZ_FTOQ01000004.1"/>
</dbReference>
<feature type="signal peptide" evidence="1">
    <location>
        <begin position="1"/>
        <end position="24"/>
    </location>
</feature>
<dbReference type="STRING" id="633194.SAMN05421759_10441"/>
<dbReference type="Pfam" id="PF10670">
    <property type="entry name" value="DUF4198"/>
    <property type="match status" value="1"/>
</dbReference>
<protein>
    <submittedName>
        <fullName evidence="2">Uncharacterized conserved protein, contains GH25 family domain</fullName>
    </submittedName>
</protein>